<dbReference type="PANTHER" id="PTHR27002">
    <property type="entry name" value="RECEPTOR-LIKE SERINE/THREONINE-PROTEIN KINASE SD1-8"/>
    <property type="match status" value="1"/>
</dbReference>
<sequence length="87" mass="9683">MAPECVMHGQFLPQSDLYCFGILLVEIVSGMRNECSNQPEHAADLGELPDGREIAVKRLSSSSGQGLEELRTEVTLVTKLLHRNLRF</sequence>
<keyword evidence="8" id="KW-1185">Reference proteome</keyword>
<protein>
    <recommendedName>
        <fullName evidence="6">Serine-threonine/tyrosine-protein kinase catalytic domain-containing protein</fullName>
    </recommendedName>
</protein>
<keyword evidence="4" id="KW-0418">Kinase</keyword>
<dbReference type="Pfam" id="PF07714">
    <property type="entry name" value="PK_Tyr_Ser-Thr"/>
    <property type="match status" value="1"/>
</dbReference>
<keyword evidence="5" id="KW-0067">ATP-binding</keyword>
<dbReference type="GO" id="GO:0004674">
    <property type="term" value="F:protein serine/threonine kinase activity"/>
    <property type="evidence" value="ECO:0007669"/>
    <property type="project" value="UniProtKB-KW"/>
</dbReference>
<dbReference type="SUPFAM" id="SSF56112">
    <property type="entry name" value="Protein kinase-like (PK-like)"/>
    <property type="match status" value="1"/>
</dbReference>
<evidence type="ECO:0000313" key="8">
    <source>
        <dbReference type="Proteomes" id="UP000009183"/>
    </source>
</evidence>
<dbReference type="Proteomes" id="UP000009183">
    <property type="component" value="Chromosome 12"/>
</dbReference>
<dbReference type="AlphaFoldDB" id="F6HIL3"/>
<dbReference type="HOGENOM" id="CLU_2487958_0_0_1"/>
<reference evidence="8" key="1">
    <citation type="journal article" date="2007" name="Nature">
        <title>The grapevine genome sequence suggests ancestral hexaploidization in major angiosperm phyla.</title>
        <authorList>
            <consortium name="The French-Italian Public Consortium for Grapevine Genome Characterization."/>
            <person name="Jaillon O."/>
            <person name="Aury J.-M."/>
            <person name="Noel B."/>
            <person name="Policriti A."/>
            <person name="Clepet C."/>
            <person name="Casagrande A."/>
            <person name="Choisne N."/>
            <person name="Aubourg S."/>
            <person name="Vitulo N."/>
            <person name="Jubin C."/>
            <person name="Vezzi A."/>
            <person name="Legeai F."/>
            <person name="Hugueney P."/>
            <person name="Dasilva C."/>
            <person name="Horner D."/>
            <person name="Mica E."/>
            <person name="Jublot D."/>
            <person name="Poulain J."/>
            <person name="Bruyere C."/>
            <person name="Billault A."/>
            <person name="Segurens B."/>
            <person name="Gouyvenoux M."/>
            <person name="Ugarte E."/>
            <person name="Cattonaro F."/>
            <person name="Anthouard V."/>
            <person name="Vico V."/>
            <person name="Del Fabbro C."/>
            <person name="Alaux M."/>
            <person name="Di Gaspero G."/>
            <person name="Dumas V."/>
            <person name="Felice N."/>
            <person name="Paillard S."/>
            <person name="Juman I."/>
            <person name="Moroldo M."/>
            <person name="Scalabrin S."/>
            <person name="Canaguier A."/>
            <person name="Le Clainche I."/>
            <person name="Malacrida G."/>
            <person name="Durand E."/>
            <person name="Pesole G."/>
            <person name="Laucou V."/>
            <person name="Chatelet P."/>
            <person name="Merdinoglu D."/>
            <person name="Delledonne M."/>
            <person name="Pezzotti M."/>
            <person name="Lecharny A."/>
            <person name="Scarpelli C."/>
            <person name="Artiguenave F."/>
            <person name="Pe M.E."/>
            <person name="Valle G."/>
            <person name="Morgante M."/>
            <person name="Caboche M."/>
            <person name="Adam-Blondon A.-F."/>
            <person name="Weissenbach J."/>
            <person name="Quetier F."/>
            <person name="Wincker P."/>
        </authorList>
    </citation>
    <scope>NUCLEOTIDE SEQUENCE [LARGE SCALE GENOMIC DNA]</scope>
    <source>
        <strain evidence="8">cv. Pinot noir / PN40024</strain>
    </source>
</reference>
<gene>
    <name evidence="7" type="ordered locus">VIT_12s0059g02560</name>
</gene>
<dbReference type="PaxDb" id="29760-VIT_12s0059g02560.t01"/>
<dbReference type="Gene3D" id="3.30.200.20">
    <property type="entry name" value="Phosphorylase Kinase, domain 1"/>
    <property type="match status" value="1"/>
</dbReference>
<evidence type="ECO:0000313" key="7">
    <source>
        <dbReference type="EMBL" id="CCB52059.1"/>
    </source>
</evidence>
<dbReference type="EMBL" id="FN595765">
    <property type="protein sequence ID" value="CCB52059.1"/>
    <property type="molecule type" value="Genomic_DNA"/>
</dbReference>
<dbReference type="InterPro" id="IPR001245">
    <property type="entry name" value="Ser-Thr/Tyr_kinase_cat_dom"/>
</dbReference>
<organism evidence="7 8">
    <name type="scientific">Vitis vinifera</name>
    <name type="common">Grape</name>
    <dbReference type="NCBI Taxonomy" id="29760"/>
    <lineage>
        <taxon>Eukaryota</taxon>
        <taxon>Viridiplantae</taxon>
        <taxon>Streptophyta</taxon>
        <taxon>Embryophyta</taxon>
        <taxon>Tracheophyta</taxon>
        <taxon>Spermatophyta</taxon>
        <taxon>Magnoliopsida</taxon>
        <taxon>eudicotyledons</taxon>
        <taxon>Gunneridae</taxon>
        <taxon>Pentapetalae</taxon>
        <taxon>rosids</taxon>
        <taxon>Vitales</taxon>
        <taxon>Vitaceae</taxon>
        <taxon>Viteae</taxon>
        <taxon>Vitis</taxon>
    </lineage>
</organism>
<feature type="domain" description="Serine-threonine/tyrosine-protein kinase catalytic" evidence="6">
    <location>
        <begin position="1"/>
        <end position="34"/>
    </location>
</feature>
<dbReference type="Gene3D" id="1.10.510.10">
    <property type="entry name" value="Transferase(Phosphotransferase) domain 1"/>
    <property type="match status" value="1"/>
</dbReference>
<dbReference type="InterPro" id="IPR011009">
    <property type="entry name" value="Kinase-like_dom_sf"/>
</dbReference>
<proteinExistence type="predicted"/>
<evidence type="ECO:0000256" key="1">
    <source>
        <dbReference type="ARBA" id="ARBA00022527"/>
    </source>
</evidence>
<dbReference type="PANTHER" id="PTHR27002:SF1040">
    <property type="entry name" value="OS07G0538400 PROTEIN"/>
    <property type="match status" value="1"/>
</dbReference>
<keyword evidence="2" id="KW-0808">Transferase</keyword>
<evidence type="ECO:0000256" key="5">
    <source>
        <dbReference type="ARBA" id="ARBA00022840"/>
    </source>
</evidence>
<evidence type="ECO:0000259" key="6">
    <source>
        <dbReference type="Pfam" id="PF07714"/>
    </source>
</evidence>
<accession>F6HIL3</accession>
<keyword evidence="1" id="KW-0723">Serine/threonine-protein kinase</keyword>
<dbReference type="InParanoid" id="F6HIL3"/>
<name>F6HIL3_VITVI</name>
<evidence type="ECO:0000256" key="4">
    <source>
        <dbReference type="ARBA" id="ARBA00022777"/>
    </source>
</evidence>
<evidence type="ECO:0000256" key="3">
    <source>
        <dbReference type="ARBA" id="ARBA00022741"/>
    </source>
</evidence>
<evidence type="ECO:0000256" key="2">
    <source>
        <dbReference type="ARBA" id="ARBA00022679"/>
    </source>
</evidence>
<keyword evidence="3" id="KW-0547">Nucleotide-binding</keyword>
<dbReference type="GO" id="GO:0005524">
    <property type="term" value="F:ATP binding"/>
    <property type="evidence" value="ECO:0007669"/>
    <property type="project" value="UniProtKB-KW"/>
</dbReference>